<evidence type="ECO:0000256" key="6">
    <source>
        <dbReference type="HAMAP-Rule" id="MF_00922"/>
    </source>
</evidence>
<dbReference type="Proteomes" id="UP001055101">
    <property type="component" value="Unassembled WGS sequence"/>
</dbReference>
<keyword evidence="3" id="KW-0564">Palmitate</keyword>
<dbReference type="NCBIfam" id="TIGR03302">
    <property type="entry name" value="OM_YfiO"/>
    <property type="match status" value="1"/>
</dbReference>
<dbReference type="InterPro" id="IPR017689">
    <property type="entry name" value="BamD"/>
</dbReference>
<keyword evidence="4 6" id="KW-0998">Cell outer membrane</keyword>
<name>A0ABQ4TI61_9HYPH</name>
<dbReference type="PANTHER" id="PTHR37423:SF1">
    <property type="entry name" value="OUTER MEMBRANE PROTEIN ASSEMBLY FACTOR BAMD"/>
    <property type="match status" value="1"/>
</dbReference>
<dbReference type="RefSeq" id="WP_373322212.1">
    <property type="nucleotide sequence ID" value="NZ_BPRA01000001.1"/>
</dbReference>
<dbReference type="HAMAP" id="MF_00922">
    <property type="entry name" value="OM_assembly_BamD"/>
    <property type="match status" value="1"/>
</dbReference>
<evidence type="ECO:0000259" key="7">
    <source>
        <dbReference type="Pfam" id="PF13525"/>
    </source>
</evidence>
<organism evidence="8 9">
    <name type="scientific">Methylobacterium thuringiense</name>
    <dbReference type="NCBI Taxonomy" id="1003091"/>
    <lineage>
        <taxon>Bacteria</taxon>
        <taxon>Pseudomonadati</taxon>
        <taxon>Pseudomonadota</taxon>
        <taxon>Alphaproteobacteria</taxon>
        <taxon>Hyphomicrobiales</taxon>
        <taxon>Methylobacteriaceae</taxon>
        <taxon>Methylobacterium</taxon>
    </lineage>
</organism>
<keyword evidence="1 6" id="KW-0732">Signal</keyword>
<evidence type="ECO:0000256" key="2">
    <source>
        <dbReference type="ARBA" id="ARBA00023136"/>
    </source>
</evidence>
<proteinExistence type="inferred from homology"/>
<dbReference type="Gene3D" id="1.25.40.10">
    <property type="entry name" value="Tetratricopeptide repeat domain"/>
    <property type="match status" value="1"/>
</dbReference>
<accession>A0ABQ4TI61</accession>
<evidence type="ECO:0000256" key="4">
    <source>
        <dbReference type="ARBA" id="ARBA00023237"/>
    </source>
</evidence>
<dbReference type="EMBL" id="BPRA01000001">
    <property type="protein sequence ID" value="GJE53715.1"/>
    <property type="molecule type" value="Genomic_DNA"/>
</dbReference>
<comment type="subcellular location">
    <subcellularLocation>
        <location evidence="6">Cell outer membrane</location>
    </subcellularLocation>
</comment>
<reference evidence="8" key="1">
    <citation type="journal article" date="2021" name="Front. Microbiol.">
        <title>Comprehensive Comparative Genomics and Phenotyping of Methylobacterium Species.</title>
        <authorList>
            <person name="Alessa O."/>
            <person name="Ogura Y."/>
            <person name="Fujitani Y."/>
            <person name="Takami H."/>
            <person name="Hayashi T."/>
            <person name="Sahin N."/>
            <person name="Tani A."/>
        </authorList>
    </citation>
    <scope>NUCLEOTIDE SEQUENCE</scope>
    <source>
        <strain evidence="8">DSM 23674</strain>
    </source>
</reference>
<comment type="similarity">
    <text evidence="6">Belongs to the BamD family.</text>
</comment>
<comment type="subunit">
    <text evidence="6">Part of the Bam complex.</text>
</comment>
<keyword evidence="5" id="KW-0449">Lipoprotein</keyword>
<keyword evidence="2 6" id="KW-0472">Membrane</keyword>
<evidence type="ECO:0000256" key="5">
    <source>
        <dbReference type="ARBA" id="ARBA00023288"/>
    </source>
</evidence>
<comment type="function">
    <text evidence="6">Part of the outer membrane protein assembly complex, which is involved in assembly and insertion of beta-barrel proteins into the outer membrane.</text>
</comment>
<evidence type="ECO:0000256" key="1">
    <source>
        <dbReference type="ARBA" id="ARBA00022729"/>
    </source>
</evidence>
<dbReference type="PANTHER" id="PTHR37423">
    <property type="entry name" value="SOLUBLE LYTIC MUREIN TRANSGLYCOSYLASE-RELATED"/>
    <property type="match status" value="1"/>
</dbReference>
<evidence type="ECO:0000313" key="8">
    <source>
        <dbReference type="EMBL" id="GJE53715.1"/>
    </source>
</evidence>
<dbReference type="CDD" id="cd15830">
    <property type="entry name" value="BamD"/>
    <property type="match status" value="1"/>
</dbReference>
<dbReference type="InterPro" id="IPR011990">
    <property type="entry name" value="TPR-like_helical_dom_sf"/>
</dbReference>
<dbReference type="InterPro" id="IPR039565">
    <property type="entry name" value="BamD-like"/>
</dbReference>
<feature type="domain" description="Outer membrane lipoprotein BamD-like" evidence="7">
    <location>
        <begin position="57"/>
        <end position="253"/>
    </location>
</feature>
<dbReference type="Pfam" id="PF13525">
    <property type="entry name" value="YfiO"/>
    <property type="match status" value="1"/>
</dbReference>
<keyword evidence="9" id="KW-1185">Reference proteome</keyword>
<gene>
    <name evidence="6 8" type="primary">bamD</name>
    <name evidence="8" type="ORF">EKPJFOCH_0181</name>
</gene>
<dbReference type="SUPFAM" id="SSF48452">
    <property type="entry name" value="TPR-like"/>
    <property type="match status" value="1"/>
</dbReference>
<reference evidence="8" key="2">
    <citation type="submission" date="2021-08" db="EMBL/GenBank/DDBJ databases">
        <authorList>
            <person name="Tani A."/>
            <person name="Ola A."/>
            <person name="Ogura Y."/>
            <person name="Katsura K."/>
            <person name="Hayashi T."/>
        </authorList>
    </citation>
    <scope>NUCLEOTIDE SEQUENCE</scope>
    <source>
        <strain evidence="8">DSM 23674</strain>
    </source>
</reference>
<evidence type="ECO:0000313" key="9">
    <source>
        <dbReference type="Proteomes" id="UP001055101"/>
    </source>
</evidence>
<evidence type="ECO:0000256" key="3">
    <source>
        <dbReference type="ARBA" id="ARBA00023139"/>
    </source>
</evidence>
<sequence>MPLTFARNGVKSATVKSVTLAATLMLLGTTPGYCGFLDNLDPSNWFAEKYKPEVQADIPADKLYSEGLANLEDRNFEIASQKFDDLDKRYAYSDWSRKALLMTAYSNYEGQKYDDAISASKRYLQRHPATKDAAYAQYLMAMSQYKQIPDVTRDQDRSEKALVALTELVQKYPTSEYAADAKAKIQITRDQLAGKEMEVGRYYLEKRNFPAAINRFRDVVSKYQTTRHAEEALERLTEAYMALGITAEAQTAAAVLGHNFPDSPWYKDAFALLQTGGLEPREEKGSWLSKIYRGVIGRTAAAE</sequence>
<protein>
    <recommendedName>
        <fullName evidence="6">Outer membrane protein assembly factor BamD</fullName>
    </recommendedName>
</protein>
<comment type="caution">
    <text evidence="8">The sequence shown here is derived from an EMBL/GenBank/DDBJ whole genome shotgun (WGS) entry which is preliminary data.</text>
</comment>